<dbReference type="KEGG" id="pagb:AWM79_16610"/>
<evidence type="ECO:0000313" key="4">
    <source>
        <dbReference type="EMBL" id="AMB86831.1"/>
    </source>
</evidence>
<dbReference type="PRINTS" id="PR00035">
    <property type="entry name" value="HTHGNTR"/>
</dbReference>
<dbReference type="InterPro" id="IPR000524">
    <property type="entry name" value="Tscrpt_reg_HTH_GntR"/>
</dbReference>
<organism evidence="4 5">
    <name type="scientific">Pseudomonas agarici</name>
    <dbReference type="NCBI Taxonomy" id="46677"/>
    <lineage>
        <taxon>Bacteria</taxon>
        <taxon>Pseudomonadati</taxon>
        <taxon>Pseudomonadota</taxon>
        <taxon>Gammaproteobacteria</taxon>
        <taxon>Pseudomonadales</taxon>
        <taxon>Pseudomonadaceae</taxon>
        <taxon>Pseudomonas</taxon>
    </lineage>
</organism>
<dbReference type="Pfam" id="PF00392">
    <property type="entry name" value="GntR"/>
    <property type="match status" value="1"/>
</dbReference>
<dbReference type="SMART" id="SM00895">
    <property type="entry name" value="FCD"/>
    <property type="match status" value="1"/>
</dbReference>
<accession>A0A0X1T486</accession>
<evidence type="ECO:0000313" key="5">
    <source>
        <dbReference type="Proteomes" id="UP000063229"/>
    </source>
</evidence>
<dbReference type="InterPro" id="IPR036390">
    <property type="entry name" value="WH_DNA-bd_sf"/>
</dbReference>
<dbReference type="InterPro" id="IPR011711">
    <property type="entry name" value="GntR_C"/>
</dbReference>
<dbReference type="SUPFAM" id="SSF46785">
    <property type="entry name" value="Winged helix' DNA-binding domain"/>
    <property type="match status" value="1"/>
</dbReference>
<keyword evidence="1" id="KW-0805">Transcription regulation</keyword>
<dbReference type="STRING" id="46677.AWM79_16610"/>
<dbReference type="RefSeq" id="WP_060783302.1">
    <property type="nucleotide sequence ID" value="NZ_CP014135.1"/>
</dbReference>
<dbReference type="InterPro" id="IPR008920">
    <property type="entry name" value="TF_FadR/GntR_C"/>
</dbReference>
<name>A0A0X1T486_PSEAA</name>
<dbReference type="CDD" id="cd07377">
    <property type="entry name" value="WHTH_GntR"/>
    <property type="match status" value="1"/>
</dbReference>
<keyword evidence="2" id="KW-0238">DNA-binding</keyword>
<sequence length="261" mass="28042">MPMLTPDKSSCSADTLAALKDSAKGTLSDQVTAALKAYIANGEVLPGARLPTESVLAERFGVSRTVIREAISRLKSVGLVEVRQGSGTVVSENAPLKAFTIDLDVIGSIEVVLRVTELRRGIEGEAAALAAQRHSPAQLEAIHQALKAIDTAEQAGRDGVEEDLAFHHSISRATGNPLYPSLHEFIAQYIKEAIRITRSNEERRRDLASTVRVEHCALYAAIAARDPEGARHAALNHINNAVERLKSADPSFWSKPGGQTP</sequence>
<dbReference type="Proteomes" id="UP000063229">
    <property type="component" value="Chromosome"/>
</dbReference>
<evidence type="ECO:0000256" key="3">
    <source>
        <dbReference type="ARBA" id="ARBA00023163"/>
    </source>
</evidence>
<dbReference type="Gene3D" id="1.20.120.530">
    <property type="entry name" value="GntR ligand-binding domain-like"/>
    <property type="match status" value="1"/>
</dbReference>
<dbReference type="GO" id="GO:0003677">
    <property type="term" value="F:DNA binding"/>
    <property type="evidence" value="ECO:0007669"/>
    <property type="project" value="UniProtKB-KW"/>
</dbReference>
<keyword evidence="5" id="KW-1185">Reference proteome</keyword>
<dbReference type="PROSITE" id="PS50949">
    <property type="entry name" value="HTH_GNTR"/>
    <property type="match status" value="1"/>
</dbReference>
<dbReference type="InterPro" id="IPR036388">
    <property type="entry name" value="WH-like_DNA-bd_sf"/>
</dbReference>
<gene>
    <name evidence="4" type="ORF">AWM79_16610</name>
</gene>
<reference evidence="4 5" key="1">
    <citation type="submission" date="2016-01" db="EMBL/GenBank/DDBJ databases">
        <authorList>
            <person name="McClelland M."/>
            <person name="Jain A."/>
            <person name="Saraogi P."/>
            <person name="Mendelson R."/>
            <person name="Westerman R."/>
            <person name="SanMiguel P."/>
            <person name="Csonka L."/>
        </authorList>
    </citation>
    <scope>NUCLEOTIDE SEQUENCE [LARGE SCALE GENOMIC DNA]</scope>
    <source>
        <strain evidence="4 5">NCPPB 2472</strain>
    </source>
</reference>
<dbReference type="PANTHER" id="PTHR43537">
    <property type="entry name" value="TRANSCRIPTIONAL REGULATOR, GNTR FAMILY"/>
    <property type="match status" value="1"/>
</dbReference>
<dbReference type="SUPFAM" id="SSF48008">
    <property type="entry name" value="GntR ligand-binding domain-like"/>
    <property type="match status" value="1"/>
</dbReference>
<dbReference type="GO" id="GO:0003700">
    <property type="term" value="F:DNA-binding transcription factor activity"/>
    <property type="evidence" value="ECO:0007669"/>
    <property type="project" value="InterPro"/>
</dbReference>
<evidence type="ECO:0000256" key="2">
    <source>
        <dbReference type="ARBA" id="ARBA00023125"/>
    </source>
</evidence>
<keyword evidence="3" id="KW-0804">Transcription</keyword>
<dbReference type="Gene3D" id="1.10.10.10">
    <property type="entry name" value="Winged helix-like DNA-binding domain superfamily/Winged helix DNA-binding domain"/>
    <property type="match status" value="1"/>
</dbReference>
<dbReference type="AlphaFoldDB" id="A0A0X1T486"/>
<protein>
    <submittedName>
        <fullName evidence="4">GntR family transcriptional regulator</fullName>
    </submittedName>
</protein>
<dbReference type="EMBL" id="CP014135">
    <property type="protein sequence ID" value="AMB86831.1"/>
    <property type="molecule type" value="Genomic_DNA"/>
</dbReference>
<dbReference type="Pfam" id="PF07729">
    <property type="entry name" value="FCD"/>
    <property type="match status" value="1"/>
</dbReference>
<evidence type="ECO:0000256" key="1">
    <source>
        <dbReference type="ARBA" id="ARBA00023015"/>
    </source>
</evidence>
<dbReference type="PANTHER" id="PTHR43537:SF44">
    <property type="entry name" value="GNTR FAMILY REGULATORY PROTEIN"/>
    <property type="match status" value="1"/>
</dbReference>
<proteinExistence type="predicted"/>
<dbReference type="SMART" id="SM00345">
    <property type="entry name" value="HTH_GNTR"/>
    <property type="match status" value="1"/>
</dbReference>